<dbReference type="InterPro" id="IPR036179">
    <property type="entry name" value="Ig-like_dom_sf"/>
</dbReference>
<dbReference type="SUPFAM" id="SSF48726">
    <property type="entry name" value="Immunoglobulin"/>
    <property type="match status" value="1"/>
</dbReference>
<dbReference type="Proteomes" id="UP000530263">
    <property type="component" value="Unassembled WGS sequence"/>
</dbReference>
<dbReference type="InterPro" id="IPR007110">
    <property type="entry name" value="Ig-like_dom"/>
</dbReference>
<dbReference type="PANTHER" id="PTHR35971">
    <property type="entry name" value="SI:DKEY-31G6.6"/>
    <property type="match status" value="1"/>
</dbReference>
<evidence type="ECO:0000256" key="3">
    <source>
        <dbReference type="ARBA" id="ARBA00022553"/>
    </source>
</evidence>
<keyword evidence="2" id="KW-0963">Cytoplasm</keyword>
<comment type="caution">
    <text evidence="6">The sequence shown here is derived from an EMBL/GenBank/DDBJ whole genome shotgun (WGS) entry which is preliminary data.</text>
</comment>
<name>A0A7K4S3G4_COLPI</name>
<dbReference type="PANTHER" id="PTHR35971:SF5">
    <property type="entry name" value="OBSCURIN LIKE CYTOSKELETAL ADAPTOR 1"/>
    <property type="match status" value="1"/>
</dbReference>
<dbReference type="PROSITE" id="PS50835">
    <property type="entry name" value="IG_LIKE"/>
    <property type="match status" value="1"/>
</dbReference>
<evidence type="ECO:0000313" key="7">
    <source>
        <dbReference type="Proteomes" id="UP000530263"/>
    </source>
</evidence>
<sequence length="93" mass="10297">KTDAGLYTCDIGTDVAKSKVSVQEKPTEVTKQLEDKTSAAGQDISLSCELSKPDVNIRWYKDGKAIRKSQKYDLHQEGTRAILIIHDSTVKDS</sequence>
<dbReference type="AlphaFoldDB" id="A0A7K4S3G4"/>
<protein>
    <submittedName>
        <fullName evidence="6">OBSCN protein</fullName>
    </submittedName>
</protein>
<keyword evidence="7" id="KW-1185">Reference proteome</keyword>
<evidence type="ECO:0000256" key="4">
    <source>
        <dbReference type="ARBA" id="ARBA00023157"/>
    </source>
</evidence>
<organism evidence="6 7">
    <name type="scientific">Columbina picui</name>
    <name type="common">Picui ground-dove</name>
    <dbReference type="NCBI Taxonomy" id="115618"/>
    <lineage>
        <taxon>Eukaryota</taxon>
        <taxon>Metazoa</taxon>
        <taxon>Chordata</taxon>
        <taxon>Craniata</taxon>
        <taxon>Vertebrata</taxon>
        <taxon>Euteleostomi</taxon>
        <taxon>Archelosauria</taxon>
        <taxon>Archosauria</taxon>
        <taxon>Dinosauria</taxon>
        <taxon>Saurischia</taxon>
        <taxon>Theropoda</taxon>
        <taxon>Coelurosauria</taxon>
        <taxon>Aves</taxon>
        <taxon>Neognathae</taxon>
        <taxon>Neoaves</taxon>
        <taxon>Columbimorphae</taxon>
        <taxon>Columbiformes</taxon>
        <taxon>Columbidae</taxon>
        <taxon>Columbina</taxon>
    </lineage>
</organism>
<feature type="domain" description="Ig-like" evidence="5">
    <location>
        <begin position="26"/>
        <end position="93"/>
    </location>
</feature>
<feature type="non-terminal residue" evidence="6">
    <location>
        <position position="93"/>
    </location>
</feature>
<comment type="subcellular location">
    <subcellularLocation>
        <location evidence="1">Cytoplasm</location>
    </subcellularLocation>
</comment>
<reference evidence="6 7" key="1">
    <citation type="submission" date="2019-09" db="EMBL/GenBank/DDBJ databases">
        <title>Bird 10,000 Genomes (B10K) Project - Family phase.</title>
        <authorList>
            <person name="Zhang G."/>
        </authorList>
    </citation>
    <scope>NUCLEOTIDE SEQUENCE [LARGE SCALE GENOMIC DNA]</scope>
    <source>
        <strain evidence="6">B10K-DU-021-26</strain>
        <tissue evidence="6">Mixed tissue sample</tissue>
    </source>
</reference>
<dbReference type="InterPro" id="IPR013783">
    <property type="entry name" value="Ig-like_fold"/>
</dbReference>
<dbReference type="OrthoDB" id="10072266at2759"/>
<gene>
    <name evidence="6" type="primary">Obscn_4</name>
    <name evidence="6" type="ORF">COLPIC_R14276</name>
</gene>
<keyword evidence="4" id="KW-1015">Disulfide bond</keyword>
<evidence type="ECO:0000256" key="1">
    <source>
        <dbReference type="ARBA" id="ARBA00004496"/>
    </source>
</evidence>
<keyword evidence="3" id="KW-0597">Phosphoprotein</keyword>
<feature type="non-terminal residue" evidence="6">
    <location>
        <position position="1"/>
    </location>
</feature>
<dbReference type="GO" id="GO:0005737">
    <property type="term" value="C:cytoplasm"/>
    <property type="evidence" value="ECO:0007669"/>
    <property type="project" value="UniProtKB-SubCell"/>
</dbReference>
<evidence type="ECO:0000313" key="6">
    <source>
        <dbReference type="EMBL" id="NWQ80233.1"/>
    </source>
</evidence>
<dbReference type="InterPro" id="IPR052385">
    <property type="entry name" value="Obscurin/Obscurin-like_Reg"/>
</dbReference>
<dbReference type="EMBL" id="VYZG01001192">
    <property type="protein sequence ID" value="NWQ80233.1"/>
    <property type="molecule type" value="Genomic_DNA"/>
</dbReference>
<dbReference type="Gene3D" id="2.60.40.10">
    <property type="entry name" value="Immunoglobulins"/>
    <property type="match status" value="1"/>
</dbReference>
<dbReference type="Pfam" id="PF07679">
    <property type="entry name" value="I-set"/>
    <property type="match status" value="1"/>
</dbReference>
<accession>A0A7K4S3G4</accession>
<evidence type="ECO:0000259" key="5">
    <source>
        <dbReference type="PROSITE" id="PS50835"/>
    </source>
</evidence>
<evidence type="ECO:0000256" key="2">
    <source>
        <dbReference type="ARBA" id="ARBA00022490"/>
    </source>
</evidence>
<proteinExistence type="predicted"/>
<dbReference type="InterPro" id="IPR013098">
    <property type="entry name" value="Ig_I-set"/>
</dbReference>